<dbReference type="AlphaFoldDB" id="A0AAV5AAP0"/>
<sequence>MRLPLDIDVRIDHSYQEPENTSLFVWDYELLGRALRQMVNLKAFEWSYGETPIFDVNSDVIHPFSNQCILEHVKGRDGLFVSLFDTPILCSNNLISLTLIATDRAFNPGKPIANFLTTCHRLKFWSRPERSFQSISKSSLRIVAIAVKHLSQLTKLAGLFPNVECIDLASDSFENESVTWEGEPPDMNTFLTNLSAFMNLRVILGFRFWDYSETEEMRDTPRSREYLHWVHTLLPCLEFCGVLYEDGIEFIREGNNVKWKWLDLSSSKVLPPLLRACVLGQYDRFAS</sequence>
<comment type="caution">
    <text evidence="1">The sequence shown here is derived from an EMBL/GenBank/DDBJ whole genome shotgun (WGS) entry which is preliminary data.</text>
</comment>
<evidence type="ECO:0000313" key="1">
    <source>
        <dbReference type="EMBL" id="GJJ10762.1"/>
    </source>
</evidence>
<gene>
    <name evidence="1" type="ORF">Clacol_004990</name>
</gene>
<dbReference type="Proteomes" id="UP001050691">
    <property type="component" value="Unassembled WGS sequence"/>
</dbReference>
<name>A0AAV5AAP0_9AGAM</name>
<dbReference type="EMBL" id="BPWL01000005">
    <property type="protein sequence ID" value="GJJ10762.1"/>
    <property type="molecule type" value="Genomic_DNA"/>
</dbReference>
<organism evidence="1 2">
    <name type="scientific">Clathrus columnatus</name>
    <dbReference type="NCBI Taxonomy" id="1419009"/>
    <lineage>
        <taxon>Eukaryota</taxon>
        <taxon>Fungi</taxon>
        <taxon>Dikarya</taxon>
        <taxon>Basidiomycota</taxon>
        <taxon>Agaricomycotina</taxon>
        <taxon>Agaricomycetes</taxon>
        <taxon>Phallomycetidae</taxon>
        <taxon>Phallales</taxon>
        <taxon>Clathraceae</taxon>
        <taxon>Clathrus</taxon>
    </lineage>
</organism>
<protein>
    <submittedName>
        <fullName evidence="1">Uncharacterized protein</fullName>
    </submittedName>
</protein>
<reference evidence="1" key="1">
    <citation type="submission" date="2021-10" db="EMBL/GenBank/DDBJ databases">
        <title>De novo Genome Assembly of Clathrus columnatus (Basidiomycota, Fungi) Using Illumina and Nanopore Sequence Data.</title>
        <authorList>
            <person name="Ogiso-Tanaka E."/>
            <person name="Itagaki H."/>
            <person name="Hosoya T."/>
            <person name="Hosaka K."/>
        </authorList>
    </citation>
    <scope>NUCLEOTIDE SEQUENCE</scope>
    <source>
        <strain evidence="1">MO-923</strain>
    </source>
</reference>
<proteinExistence type="predicted"/>
<accession>A0AAV5AAP0</accession>
<evidence type="ECO:0000313" key="2">
    <source>
        <dbReference type="Proteomes" id="UP001050691"/>
    </source>
</evidence>
<keyword evidence="2" id="KW-1185">Reference proteome</keyword>